<dbReference type="InterPro" id="IPR041649">
    <property type="entry name" value="NepR"/>
</dbReference>
<accession>A0ABT5T8N5</accession>
<organism evidence="2 3">
    <name type="scientific">Roseinatronobacter alkalisoli</name>
    <dbReference type="NCBI Taxonomy" id="3028235"/>
    <lineage>
        <taxon>Bacteria</taxon>
        <taxon>Pseudomonadati</taxon>
        <taxon>Pseudomonadota</taxon>
        <taxon>Alphaproteobacteria</taxon>
        <taxon>Rhodobacterales</taxon>
        <taxon>Paracoccaceae</taxon>
        <taxon>Roseinatronobacter</taxon>
    </lineage>
</organism>
<dbReference type="RefSeq" id="WP_274352031.1">
    <property type="nucleotide sequence ID" value="NZ_JAQZSM010000007.1"/>
</dbReference>
<dbReference type="Pfam" id="PF18557">
    <property type="entry name" value="NepR"/>
    <property type="match status" value="1"/>
</dbReference>
<feature type="domain" description="Anti-sigma factor NepR" evidence="1">
    <location>
        <begin position="18"/>
        <end position="51"/>
    </location>
</feature>
<sequence length="59" mass="6607">MSGKEHGNRKGIPPSVSQQIDENLKRLYSDAEAEELPKSLTDLLEALRKQDAQKATDKQ</sequence>
<evidence type="ECO:0000313" key="3">
    <source>
        <dbReference type="Proteomes" id="UP001431784"/>
    </source>
</evidence>
<proteinExistence type="predicted"/>
<dbReference type="Proteomes" id="UP001431784">
    <property type="component" value="Unassembled WGS sequence"/>
</dbReference>
<keyword evidence="3" id="KW-1185">Reference proteome</keyword>
<name>A0ABT5T8N5_9RHOB</name>
<reference evidence="2" key="1">
    <citation type="submission" date="2023-02" db="EMBL/GenBank/DDBJ databases">
        <title>Description of Roseinatronobacter alkalisoli sp. nov., an alkaliphilic bacerium isolated from soda soil.</title>
        <authorList>
            <person name="Wei W."/>
        </authorList>
    </citation>
    <scope>NUCLEOTIDE SEQUENCE</scope>
    <source>
        <strain evidence="2">HJB301</strain>
    </source>
</reference>
<protein>
    <submittedName>
        <fullName evidence="2">NepR family anti-sigma factor</fullName>
    </submittedName>
</protein>
<evidence type="ECO:0000259" key="1">
    <source>
        <dbReference type="Pfam" id="PF18557"/>
    </source>
</evidence>
<dbReference type="EMBL" id="JAQZSM010000007">
    <property type="protein sequence ID" value="MDD7971346.1"/>
    <property type="molecule type" value="Genomic_DNA"/>
</dbReference>
<evidence type="ECO:0000313" key="2">
    <source>
        <dbReference type="EMBL" id="MDD7971346.1"/>
    </source>
</evidence>
<gene>
    <name evidence="2" type="ORF">PUT78_09540</name>
</gene>
<comment type="caution">
    <text evidence="2">The sequence shown here is derived from an EMBL/GenBank/DDBJ whole genome shotgun (WGS) entry which is preliminary data.</text>
</comment>